<protein>
    <submittedName>
        <fullName evidence="2">Uncharacterized protein</fullName>
    </submittedName>
</protein>
<keyword evidence="3" id="KW-1185">Reference proteome</keyword>
<feature type="transmembrane region" description="Helical" evidence="1">
    <location>
        <begin position="84"/>
        <end position="103"/>
    </location>
</feature>
<evidence type="ECO:0000313" key="2">
    <source>
        <dbReference type="EMBL" id="TNJ35212.1"/>
    </source>
</evidence>
<sequence length="131" mass="13771">MLRSILAVLAGILVMGITVAAVQWLGHSIFPPPARVDPTDHDAMIALIASMPVMALAFVLLAYAFGTFLGAYTAATISVAHKRGVAVIIGVLMLALAALNFSVIAHPMWMVVLGVLIPLPFALLAWKLAKA</sequence>
<dbReference type="AlphaFoldDB" id="A0A5C4RWC2"/>
<accession>A0A5C4RWC2</accession>
<keyword evidence="1" id="KW-1133">Transmembrane helix</keyword>
<dbReference type="Proteomes" id="UP000305760">
    <property type="component" value="Unassembled WGS sequence"/>
</dbReference>
<keyword evidence="1" id="KW-0812">Transmembrane</keyword>
<gene>
    <name evidence="2" type="ORF">E1B00_05485</name>
</gene>
<evidence type="ECO:0000256" key="1">
    <source>
        <dbReference type="SAM" id="Phobius"/>
    </source>
</evidence>
<organism evidence="2 3">
    <name type="scientific">Arenimonas terrae</name>
    <dbReference type="NCBI Taxonomy" id="2546226"/>
    <lineage>
        <taxon>Bacteria</taxon>
        <taxon>Pseudomonadati</taxon>
        <taxon>Pseudomonadota</taxon>
        <taxon>Gammaproteobacteria</taxon>
        <taxon>Lysobacterales</taxon>
        <taxon>Lysobacteraceae</taxon>
        <taxon>Arenimonas</taxon>
    </lineage>
</organism>
<feature type="transmembrane region" description="Helical" evidence="1">
    <location>
        <begin position="44"/>
        <end position="72"/>
    </location>
</feature>
<comment type="caution">
    <text evidence="2">The sequence shown here is derived from an EMBL/GenBank/DDBJ whole genome shotgun (WGS) entry which is preliminary data.</text>
</comment>
<reference evidence="2 3" key="1">
    <citation type="submission" date="2019-03" db="EMBL/GenBank/DDBJ databases">
        <title>Arenimonas daejeonensis sp. nov., isolated from compost.</title>
        <authorList>
            <person name="Jeon C.O."/>
        </authorList>
    </citation>
    <scope>NUCLEOTIDE SEQUENCE [LARGE SCALE GENOMIC DNA]</scope>
    <source>
        <strain evidence="2 3">R29</strain>
    </source>
</reference>
<dbReference type="OrthoDB" id="893761at2"/>
<dbReference type="RefSeq" id="WP_139446428.1">
    <property type="nucleotide sequence ID" value="NZ_SMDR01000001.1"/>
</dbReference>
<proteinExistence type="predicted"/>
<feature type="transmembrane region" description="Helical" evidence="1">
    <location>
        <begin position="109"/>
        <end position="129"/>
    </location>
</feature>
<evidence type="ECO:0000313" key="3">
    <source>
        <dbReference type="Proteomes" id="UP000305760"/>
    </source>
</evidence>
<name>A0A5C4RWC2_9GAMM</name>
<dbReference type="EMBL" id="SMDR01000001">
    <property type="protein sequence ID" value="TNJ35212.1"/>
    <property type="molecule type" value="Genomic_DNA"/>
</dbReference>
<keyword evidence="1" id="KW-0472">Membrane</keyword>